<sequence length="335" mass="36025">MPLISELCFLPPPFQLLCLVLSIPLTGPMLHNPDPDIQRVGKLGAITTSLIGVAFILAILGTLVTSFQCHIFITVFAFASFAVSLVHYVLFLKSKKNEIFYSYDFYTSIAGWKSDVLLPISITLFLMFLLHLYIFKKALAKPISKAPADNKLLFGLTLPGFIIQTVSFFFSIVPVSIERTLLSIAVIWVSIFSLFFGILFFVHRTSKLMGLMSCVTTFLAMGSAAACAGESINRAKPAVFAFSIVVAILSTVSFGFSFCSFDLLLTHTGEGGAISLSTEDTDSPAENENSPAEDTSAPAEEASSPSPAEDTAPAEEAPPVEEAAPADKPAEEAAK</sequence>
<reference evidence="1" key="1">
    <citation type="submission" date="2023-04" db="EMBL/GenBank/DDBJ databases">
        <title>Ambrosiozyma monospora NBRC 10751.</title>
        <authorList>
            <person name="Ichikawa N."/>
            <person name="Sato H."/>
            <person name="Tonouchi N."/>
        </authorList>
    </citation>
    <scope>NUCLEOTIDE SEQUENCE</scope>
    <source>
        <strain evidence="1">NBRC 10751</strain>
    </source>
</reference>
<name>A0ACB5T921_AMBMO</name>
<organism evidence="1 2">
    <name type="scientific">Ambrosiozyma monospora</name>
    <name type="common">Yeast</name>
    <name type="synonym">Endomycopsis monosporus</name>
    <dbReference type="NCBI Taxonomy" id="43982"/>
    <lineage>
        <taxon>Eukaryota</taxon>
        <taxon>Fungi</taxon>
        <taxon>Dikarya</taxon>
        <taxon>Ascomycota</taxon>
        <taxon>Saccharomycotina</taxon>
        <taxon>Pichiomycetes</taxon>
        <taxon>Pichiales</taxon>
        <taxon>Pichiaceae</taxon>
        <taxon>Ambrosiozyma</taxon>
    </lineage>
</organism>
<gene>
    <name evidence="1" type="ORF">Amon02_000636900</name>
</gene>
<evidence type="ECO:0000313" key="2">
    <source>
        <dbReference type="Proteomes" id="UP001165064"/>
    </source>
</evidence>
<dbReference type="Proteomes" id="UP001165064">
    <property type="component" value="Unassembled WGS sequence"/>
</dbReference>
<comment type="caution">
    <text evidence="1">The sequence shown here is derived from an EMBL/GenBank/DDBJ whole genome shotgun (WGS) entry which is preliminary data.</text>
</comment>
<proteinExistence type="predicted"/>
<keyword evidence="2" id="KW-1185">Reference proteome</keyword>
<protein>
    <submittedName>
        <fullName evidence="1">Unnamed protein product</fullName>
    </submittedName>
</protein>
<accession>A0ACB5T921</accession>
<dbReference type="EMBL" id="BSXS01004948">
    <property type="protein sequence ID" value="GME83741.1"/>
    <property type="molecule type" value="Genomic_DNA"/>
</dbReference>
<evidence type="ECO:0000313" key="1">
    <source>
        <dbReference type="EMBL" id="GME83741.1"/>
    </source>
</evidence>